<evidence type="ECO:0000313" key="4">
    <source>
        <dbReference type="Proteomes" id="UP000236740"/>
    </source>
</evidence>
<dbReference type="PROSITE" id="PS00018">
    <property type="entry name" value="EF_HAND_1"/>
    <property type="match status" value="1"/>
</dbReference>
<dbReference type="AlphaFoldDB" id="A0A1H5YTC7"/>
<feature type="region of interest" description="Disordered" evidence="1">
    <location>
        <begin position="929"/>
        <end position="980"/>
    </location>
</feature>
<evidence type="ECO:0000313" key="3">
    <source>
        <dbReference type="EMBL" id="SEG26755.1"/>
    </source>
</evidence>
<feature type="region of interest" description="Disordered" evidence="1">
    <location>
        <begin position="94"/>
        <end position="129"/>
    </location>
</feature>
<evidence type="ECO:0000259" key="2">
    <source>
        <dbReference type="Pfam" id="PF25162"/>
    </source>
</evidence>
<gene>
    <name evidence="3" type="ORF">SAMN04488133_1698</name>
</gene>
<proteinExistence type="predicted"/>
<feature type="compositionally biased region" description="Polar residues" evidence="1">
    <location>
        <begin position="94"/>
        <end position="105"/>
    </location>
</feature>
<reference evidence="3 4" key="1">
    <citation type="submission" date="2016-10" db="EMBL/GenBank/DDBJ databases">
        <authorList>
            <person name="de Groot N.N."/>
        </authorList>
    </citation>
    <scope>NUCLEOTIDE SEQUENCE [LARGE SCALE GENOMIC DNA]</scope>
    <source>
        <strain evidence="3 4">CGMCC 1.10331</strain>
    </source>
</reference>
<feature type="compositionally biased region" description="Gly residues" evidence="1">
    <location>
        <begin position="937"/>
        <end position="953"/>
    </location>
</feature>
<dbReference type="InterPro" id="IPR018247">
    <property type="entry name" value="EF_Hand_1_Ca_BS"/>
</dbReference>
<dbReference type="Pfam" id="PF25162">
    <property type="entry name" value="DUF7827"/>
    <property type="match status" value="1"/>
</dbReference>
<dbReference type="Proteomes" id="UP000236740">
    <property type="component" value="Unassembled WGS sequence"/>
</dbReference>
<name>A0A1H5YTC7_9EURY</name>
<feature type="domain" description="DUF7827" evidence="2">
    <location>
        <begin position="514"/>
        <end position="640"/>
    </location>
</feature>
<evidence type="ECO:0000256" key="1">
    <source>
        <dbReference type="SAM" id="MobiDB-lite"/>
    </source>
</evidence>
<dbReference type="NCBIfam" id="NF045517">
    <property type="entry name" value="halo_surf_dom"/>
    <property type="match status" value="1"/>
</dbReference>
<dbReference type="InterPro" id="IPR057149">
    <property type="entry name" value="DUF7827"/>
</dbReference>
<organism evidence="3 4">
    <name type="scientific">Halobellus limi</name>
    <dbReference type="NCBI Taxonomy" id="699433"/>
    <lineage>
        <taxon>Archaea</taxon>
        <taxon>Methanobacteriati</taxon>
        <taxon>Methanobacteriota</taxon>
        <taxon>Stenosarchaea group</taxon>
        <taxon>Halobacteria</taxon>
        <taxon>Halobacteriales</taxon>
        <taxon>Haloferacaceae</taxon>
        <taxon>Halobellus</taxon>
    </lineage>
</organism>
<keyword evidence="4" id="KW-1185">Reference proteome</keyword>
<accession>A0A1H5YTC7</accession>
<sequence>MTGDTTRVRAVSLVTILILSVLGGAGAFSTAATADQGSISFDAASYSDGDTVTVTVDDADLSTTEEYVVNIESDTESQSLGLGQRPGTSIKYTTKASVADQNSDNKVTKEDIEYQDSDGGNNEIEKTSRNDNGTVTIYFKNPPASNDAIDYTVGETILLTHTTDSDFSGNIGISTTDSIGVLQITDGDSITSDYFDTSTNTRLVTSAIVDEDPDPLTLGPITEFSIDDLSGTSLSHTESVVEIPFSEDVSKAGGEAGALTLADNITVTVGGVDVTDRYTLDADGSTDGQVVLSSETPVDPRSSVTVGIDAVNDSIDTETIEPGSVDVTVASATVSEDEGSVNAYEGSVLAFVATDGSADTDQAFEVEDGDGTFVFSGRTGAGSQVFAFDTAARNWSGEYEIETHLEDGSMDRELGVTLRELAVSVGVDDRNVTTADAVEGEISANAAGRVVEVALHSVDDGDVIERTNLTLGGNGGATFDFAPATVSAAGPGNYTVAVTDAGTGSTNESARIRVVDAGERTASFGSPTVEEHAGDVVEFVVDLRYADTATLTIGSPEDGFRANVTVDDGNGDGTVRVRFNTAAAVGATTLPSDGGAVFGVGVADGGDDSGDAVVSADIDDEHALTASIDPGEYDLAVRSGPDPNGTAEQRGTLLVGAAAPRGLTNWVAPAGSALSTRGDVSEAVESGRLTRATTIAAGDVVIHRLILPGLGGEFARRSGTATETFFALAGTDADALYALNVTQRTASSNDDGARYGLDESDAEVVADPANDTYVIAYESGDEAGLRAGDSLSVSFVAAENGTYDGLDAEERTLTSDYELVEAAIATADDPVVVANATNQSIAGTTNVAPGTELELRIRSVNGTDPRFLKTTRVVVEAQGRWSAEVDFDAQRVGDRFTVASAVEVVAAVDEFLVDGVVRALVPSRVELTPTTTATPGIAGGGGQRADSASGGGSSASDEDESVATSQTATPEESGDSAESVVDSTRRFLGGVLGTFVDGSEEETLRSRLLGFDVLVSLGALTTVALFVSRRE</sequence>
<protein>
    <recommendedName>
        <fullName evidence="2">DUF7827 domain-containing protein</fullName>
    </recommendedName>
</protein>
<dbReference type="EMBL" id="FNVN01000002">
    <property type="protein sequence ID" value="SEG26755.1"/>
    <property type="molecule type" value="Genomic_DNA"/>
</dbReference>